<accession>A0A7Z0EJ14</accession>
<proteinExistence type="predicted"/>
<dbReference type="AlphaFoldDB" id="A0A7Z0EJ14"/>
<protein>
    <recommendedName>
        <fullName evidence="3">Sucrase ferredoxin</fullName>
    </recommendedName>
</protein>
<comment type="caution">
    <text evidence="1">The sequence shown here is derived from an EMBL/GenBank/DDBJ whole genome shotgun (WGS) entry which is preliminary data.</text>
</comment>
<dbReference type="RefSeq" id="WP_179819859.1">
    <property type="nucleotide sequence ID" value="NZ_JACCFS010000001.1"/>
</dbReference>
<gene>
    <name evidence="1" type="ORF">HNR10_000054</name>
</gene>
<dbReference type="InterPro" id="IPR036249">
    <property type="entry name" value="Thioredoxin-like_sf"/>
</dbReference>
<dbReference type="Proteomes" id="UP000572051">
    <property type="component" value="Unassembled WGS sequence"/>
</dbReference>
<reference evidence="1 2" key="1">
    <citation type="submission" date="2020-07" db="EMBL/GenBank/DDBJ databases">
        <title>Sequencing the genomes of 1000 actinobacteria strains.</title>
        <authorList>
            <person name="Klenk H.-P."/>
        </authorList>
    </citation>
    <scope>NUCLEOTIDE SEQUENCE [LARGE SCALE GENOMIC DNA]</scope>
    <source>
        <strain evidence="1 2">DSM 44442</strain>
    </source>
</reference>
<dbReference type="Pfam" id="PF06999">
    <property type="entry name" value="Suc_Fer-like"/>
    <property type="match status" value="1"/>
</dbReference>
<sequence>MRLPTAPDGSRGCSALARYTGEQIAGTAGRTGGWLLVEHNGPWRHPALASPGLDRGAASELARRVAERDVKPQLIKRPGRVRADDGGPLRAYLAHTGRDGSWARRVDFHDLAELLEYDVTAAEHPEPPDFGVPVDHTLYLVCTHAKKDPCCAVLGRPVAAALAGGEAEVWETTHVGGDRFAANLVALPQGVYFGRLDPASAVRTVTAFERGEVDPEHYRGRCTDSSAAQAAEAALRARLGTVGLDEVVHLDETDTGTGVRVTLGHGGGVYTVSVATVEGRACPTTCSAVEPTRPVHHEVTDISREPSAAPAR</sequence>
<name>A0A7Z0EJ14_9ACTN</name>
<evidence type="ECO:0008006" key="3">
    <source>
        <dbReference type="Google" id="ProtNLM"/>
    </source>
</evidence>
<dbReference type="EMBL" id="JACCFS010000001">
    <property type="protein sequence ID" value="NYJ32173.1"/>
    <property type="molecule type" value="Genomic_DNA"/>
</dbReference>
<keyword evidence="2" id="KW-1185">Reference proteome</keyword>
<evidence type="ECO:0000313" key="2">
    <source>
        <dbReference type="Proteomes" id="UP000572051"/>
    </source>
</evidence>
<organism evidence="1 2">
    <name type="scientific">Nocardiopsis aegyptia</name>
    <dbReference type="NCBI Taxonomy" id="220378"/>
    <lineage>
        <taxon>Bacteria</taxon>
        <taxon>Bacillati</taxon>
        <taxon>Actinomycetota</taxon>
        <taxon>Actinomycetes</taxon>
        <taxon>Streptosporangiales</taxon>
        <taxon>Nocardiopsidaceae</taxon>
        <taxon>Nocardiopsis</taxon>
    </lineage>
</organism>
<dbReference type="InterPro" id="IPR009737">
    <property type="entry name" value="Aim32/Apd1-like"/>
</dbReference>
<dbReference type="SUPFAM" id="SSF52833">
    <property type="entry name" value="Thioredoxin-like"/>
    <property type="match status" value="1"/>
</dbReference>
<evidence type="ECO:0000313" key="1">
    <source>
        <dbReference type="EMBL" id="NYJ32173.1"/>
    </source>
</evidence>